<sequence length="142" mass="16741">MSCDCIQAAKILYNKREECDGLYNLINKKYDELKNYECVRVITDDNYGHINYALMSYVTALGHLQCLKELHTIYKADWHTDLAEVAIENDQFDCLRYIIENMGRVNCGQGILRQNTPQKYREYIEKTCKNCKNQHSIQNQIF</sequence>
<accession>A0A6C0C8I7</accession>
<organism evidence="1">
    <name type="scientific">viral metagenome</name>
    <dbReference type="NCBI Taxonomy" id="1070528"/>
    <lineage>
        <taxon>unclassified sequences</taxon>
        <taxon>metagenomes</taxon>
        <taxon>organismal metagenomes</taxon>
    </lineage>
</organism>
<evidence type="ECO:0008006" key="2">
    <source>
        <dbReference type="Google" id="ProtNLM"/>
    </source>
</evidence>
<evidence type="ECO:0000313" key="1">
    <source>
        <dbReference type="EMBL" id="QHT00898.1"/>
    </source>
</evidence>
<dbReference type="EMBL" id="MN739360">
    <property type="protein sequence ID" value="QHT00898.1"/>
    <property type="molecule type" value="Genomic_DNA"/>
</dbReference>
<proteinExistence type="predicted"/>
<protein>
    <recommendedName>
        <fullName evidence="2">Ankyrin repeat protein</fullName>
    </recommendedName>
</protein>
<dbReference type="AlphaFoldDB" id="A0A6C0C8I7"/>
<reference evidence="1" key="1">
    <citation type="journal article" date="2020" name="Nature">
        <title>Giant virus diversity and host interactions through global metagenomics.</title>
        <authorList>
            <person name="Schulz F."/>
            <person name="Roux S."/>
            <person name="Paez-Espino D."/>
            <person name="Jungbluth S."/>
            <person name="Walsh D.A."/>
            <person name="Denef V.J."/>
            <person name="McMahon K.D."/>
            <person name="Konstantinidis K.T."/>
            <person name="Eloe-Fadrosh E.A."/>
            <person name="Kyrpides N.C."/>
            <person name="Woyke T."/>
        </authorList>
    </citation>
    <scope>NUCLEOTIDE SEQUENCE</scope>
    <source>
        <strain evidence="1">GVMAG-M-3300020192-26</strain>
    </source>
</reference>
<dbReference type="SUPFAM" id="SSF140860">
    <property type="entry name" value="Pseudo ankyrin repeat-like"/>
    <property type="match status" value="1"/>
</dbReference>
<name>A0A6C0C8I7_9ZZZZ</name>